<feature type="transmembrane region" description="Helical" evidence="1">
    <location>
        <begin position="234"/>
        <end position="255"/>
    </location>
</feature>
<protein>
    <submittedName>
        <fullName evidence="3">Glycosyl transferase family 2</fullName>
    </submittedName>
</protein>
<dbReference type="AlphaFoldDB" id="A0A0G0TP51"/>
<dbReference type="InterPro" id="IPR001173">
    <property type="entry name" value="Glyco_trans_2-like"/>
</dbReference>
<dbReference type="EMBL" id="LBZW01000025">
    <property type="protein sequence ID" value="KKR78799.1"/>
    <property type="molecule type" value="Genomic_DNA"/>
</dbReference>
<dbReference type="InterPro" id="IPR050256">
    <property type="entry name" value="Glycosyltransferase_2"/>
</dbReference>
<feature type="transmembrane region" description="Helical" evidence="1">
    <location>
        <begin position="267"/>
        <end position="289"/>
    </location>
</feature>
<keyword evidence="3" id="KW-0808">Transferase</keyword>
<evidence type="ECO:0000259" key="2">
    <source>
        <dbReference type="Pfam" id="PF00535"/>
    </source>
</evidence>
<keyword evidence="1" id="KW-1133">Transmembrane helix</keyword>
<evidence type="ECO:0000256" key="1">
    <source>
        <dbReference type="SAM" id="Phobius"/>
    </source>
</evidence>
<dbReference type="PANTHER" id="PTHR48090:SF7">
    <property type="entry name" value="RFBJ PROTEIN"/>
    <property type="match status" value="1"/>
</dbReference>
<dbReference type="PANTHER" id="PTHR48090">
    <property type="entry name" value="UNDECAPRENYL-PHOSPHATE 4-DEOXY-4-FORMAMIDO-L-ARABINOSE TRANSFERASE-RELATED"/>
    <property type="match status" value="1"/>
</dbReference>
<dbReference type="Pfam" id="PF00535">
    <property type="entry name" value="Glycos_transf_2"/>
    <property type="match status" value="1"/>
</dbReference>
<dbReference type="Proteomes" id="UP000034749">
    <property type="component" value="Unassembled WGS sequence"/>
</dbReference>
<dbReference type="CDD" id="cd04179">
    <property type="entry name" value="DPM_DPG-synthase_like"/>
    <property type="match status" value="1"/>
</dbReference>
<feature type="domain" description="Glycosyltransferase 2-like" evidence="2">
    <location>
        <begin position="5"/>
        <end position="167"/>
    </location>
</feature>
<dbReference type="GO" id="GO:0016740">
    <property type="term" value="F:transferase activity"/>
    <property type="evidence" value="ECO:0007669"/>
    <property type="project" value="UniProtKB-KW"/>
</dbReference>
<reference evidence="3 4" key="1">
    <citation type="journal article" date="2015" name="Nature">
        <title>rRNA introns, odd ribosomes, and small enigmatic genomes across a large radiation of phyla.</title>
        <authorList>
            <person name="Brown C.T."/>
            <person name="Hug L.A."/>
            <person name="Thomas B.C."/>
            <person name="Sharon I."/>
            <person name="Castelle C.J."/>
            <person name="Singh A."/>
            <person name="Wilkins M.J."/>
            <person name="Williams K.H."/>
            <person name="Banfield J.F."/>
        </authorList>
    </citation>
    <scope>NUCLEOTIDE SEQUENCE [LARGE SCALE GENOMIC DNA]</scope>
</reference>
<dbReference type="Gene3D" id="3.90.550.10">
    <property type="entry name" value="Spore Coat Polysaccharide Biosynthesis Protein SpsA, Chain A"/>
    <property type="match status" value="1"/>
</dbReference>
<proteinExistence type="predicted"/>
<keyword evidence="1" id="KW-0812">Transmembrane</keyword>
<dbReference type="InterPro" id="IPR029044">
    <property type="entry name" value="Nucleotide-diphossugar_trans"/>
</dbReference>
<comment type="caution">
    <text evidence="3">The sequence shown here is derived from an EMBL/GenBank/DDBJ whole genome shotgun (WGS) entry which is preliminary data.</text>
</comment>
<accession>A0A0G0TP51</accession>
<gene>
    <name evidence="3" type="ORF">UU24_C0025G0008</name>
</gene>
<name>A0A0G0TP51_9BACT</name>
<dbReference type="SUPFAM" id="SSF53448">
    <property type="entry name" value="Nucleotide-diphospho-sugar transferases"/>
    <property type="match status" value="1"/>
</dbReference>
<organism evidence="3 4">
    <name type="scientific">Candidatus Nomurabacteria bacterium GW2011_GWA2_40_9</name>
    <dbReference type="NCBI Taxonomy" id="1618734"/>
    <lineage>
        <taxon>Bacteria</taxon>
        <taxon>Candidatus Nomuraibacteriota</taxon>
    </lineage>
</organism>
<evidence type="ECO:0000313" key="4">
    <source>
        <dbReference type="Proteomes" id="UP000034749"/>
    </source>
</evidence>
<sequence>MRVVITIPAYNEERTIGKVISNIKEVMKKTKYSYRILVVDDGSKDKTAEISKKSGAVVYKHPKKYGLAETFKTEMQKCLELNADVIVHIDADGQYLAREIPLLIREIEKGNELVLGSRFKGKIESMPLIKRLGNIAFSKVISQITKVKITDAQTGFRAFTKEVAKKINIISNYTYTQEQIIRAARKKFKIKEVPVYFASRKSGKSRLISNPFRYAANAWINIFRIYRDYEPLKFFGAIGGFFFSIGALIGLWFVYLHFTSGIRGHPGLITLMFLLLIMGIQIAIFGFLADMSKK</sequence>
<keyword evidence="1" id="KW-0472">Membrane</keyword>
<evidence type="ECO:0000313" key="3">
    <source>
        <dbReference type="EMBL" id="KKR78799.1"/>
    </source>
</evidence>